<dbReference type="PANTHER" id="PTHR10285">
    <property type="entry name" value="URIDINE KINASE"/>
    <property type="match status" value="1"/>
</dbReference>
<protein>
    <submittedName>
        <fullName evidence="1">Nucleoside/nucleotide kinase family protein</fullName>
    </submittedName>
</protein>
<dbReference type="RefSeq" id="WP_386739878.1">
    <property type="nucleotide sequence ID" value="NZ_JBHSMG010000002.1"/>
</dbReference>
<dbReference type="EMBL" id="JBHSMG010000002">
    <property type="protein sequence ID" value="MFC5502177.1"/>
    <property type="molecule type" value="Genomic_DNA"/>
</dbReference>
<dbReference type="SUPFAM" id="SSF52540">
    <property type="entry name" value="P-loop containing nucleoside triphosphate hydrolases"/>
    <property type="match status" value="1"/>
</dbReference>
<reference evidence="2" key="1">
    <citation type="journal article" date="2019" name="Int. J. Syst. Evol. Microbiol.">
        <title>The Global Catalogue of Microorganisms (GCM) 10K type strain sequencing project: providing services to taxonomists for standard genome sequencing and annotation.</title>
        <authorList>
            <consortium name="The Broad Institute Genomics Platform"/>
            <consortium name="The Broad Institute Genome Sequencing Center for Infectious Disease"/>
            <person name="Wu L."/>
            <person name="Ma J."/>
        </authorList>
    </citation>
    <scope>NUCLEOTIDE SEQUENCE [LARGE SCALE GENOMIC DNA]</scope>
    <source>
        <strain evidence="2">CGMCC 4.6997</strain>
    </source>
</reference>
<keyword evidence="2" id="KW-1185">Reference proteome</keyword>
<dbReference type="Gene3D" id="3.40.50.300">
    <property type="entry name" value="P-loop containing nucleotide triphosphate hydrolases"/>
    <property type="match status" value="3"/>
</dbReference>
<dbReference type="Proteomes" id="UP001596039">
    <property type="component" value="Unassembled WGS sequence"/>
</dbReference>
<keyword evidence="1" id="KW-0418">Kinase</keyword>
<gene>
    <name evidence="1" type="ORF">ACFPJ4_07990</name>
</gene>
<comment type="caution">
    <text evidence="1">The sequence shown here is derived from an EMBL/GenBank/DDBJ whole genome shotgun (WGS) entry which is preliminary data.</text>
</comment>
<evidence type="ECO:0000313" key="1">
    <source>
        <dbReference type="EMBL" id="MFC5502177.1"/>
    </source>
</evidence>
<keyword evidence="1" id="KW-0808">Transferase</keyword>
<dbReference type="InterPro" id="IPR027417">
    <property type="entry name" value="P-loop_NTPase"/>
</dbReference>
<organism evidence="1 2">
    <name type="scientific">Lysinimonas soli</name>
    <dbReference type="NCBI Taxonomy" id="1074233"/>
    <lineage>
        <taxon>Bacteria</taxon>
        <taxon>Bacillati</taxon>
        <taxon>Actinomycetota</taxon>
        <taxon>Actinomycetes</taxon>
        <taxon>Micrococcales</taxon>
        <taxon>Microbacteriaceae</taxon>
        <taxon>Lysinimonas</taxon>
    </lineage>
</organism>
<evidence type="ECO:0000313" key="2">
    <source>
        <dbReference type="Proteomes" id="UP001596039"/>
    </source>
</evidence>
<sequence length="217" mass="23516">MTVDAATLARGLAQGLRREPAQKSTPASGRTLLGLVGPPGVGKSTVAAALRHELELIDLPAAVLPMDGFHLPQARLVELGRRGRMGAPDTFDVEGFVRVLQRLRGEPGTVSAPGFDRAIEEPVPDALAIGCDIRIVIVEGNYLLHDRDGWDRVAGLLDPIWYLDADPALRRARLLDRHVAYGKTPEEAELWVDEVDEPNARLIAEGRQRATATVSVD</sequence>
<dbReference type="NCBIfam" id="NF006743">
    <property type="entry name" value="PRK09270.1-2"/>
    <property type="match status" value="1"/>
</dbReference>
<accession>A0ABW0NSG7</accession>
<name>A0ABW0NSG7_9MICO</name>
<proteinExistence type="predicted"/>
<dbReference type="GO" id="GO:0016301">
    <property type="term" value="F:kinase activity"/>
    <property type="evidence" value="ECO:0007669"/>
    <property type="project" value="UniProtKB-KW"/>
</dbReference>